<proteinExistence type="predicted"/>
<reference evidence="2" key="1">
    <citation type="submission" date="2023-10" db="EMBL/GenBank/DDBJ databases">
        <title>Genome assembly of Pristionchus species.</title>
        <authorList>
            <person name="Yoshida K."/>
            <person name="Sommer R.J."/>
        </authorList>
    </citation>
    <scope>NUCLEOTIDE SEQUENCE</scope>
    <source>
        <strain evidence="2">RS5133</strain>
    </source>
</reference>
<name>A0AAV5WUV0_9BILA</name>
<dbReference type="AlphaFoldDB" id="A0AAV5WUV0"/>
<dbReference type="Proteomes" id="UP001432322">
    <property type="component" value="Unassembled WGS sequence"/>
</dbReference>
<protein>
    <recommendedName>
        <fullName evidence="4">G protein-coupled receptor</fullName>
    </recommendedName>
</protein>
<evidence type="ECO:0000256" key="1">
    <source>
        <dbReference type="SAM" id="Phobius"/>
    </source>
</evidence>
<evidence type="ECO:0000313" key="2">
    <source>
        <dbReference type="EMBL" id="GMT34847.1"/>
    </source>
</evidence>
<dbReference type="EMBL" id="BTSY01000006">
    <property type="protein sequence ID" value="GMT34847.1"/>
    <property type="molecule type" value="Genomic_DNA"/>
</dbReference>
<keyword evidence="1" id="KW-0472">Membrane</keyword>
<feature type="non-terminal residue" evidence="2">
    <location>
        <position position="335"/>
    </location>
</feature>
<keyword evidence="1" id="KW-0812">Transmembrane</keyword>
<feature type="transmembrane region" description="Helical" evidence="1">
    <location>
        <begin position="112"/>
        <end position="132"/>
    </location>
</feature>
<dbReference type="Pfam" id="PF10318">
    <property type="entry name" value="7TM_GPCR_Srh"/>
    <property type="match status" value="1"/>
</dbReference>
<evidence type="ECO:0000313" key="3">
    <source>
        <dbReference type="Proteomes" id="UP001432322"/>
    </source>
</evidence>
<gene>
    <name evidence="2" type="ORF">PFISCL1PPCAC_26144</name>
</gene>
<feature type="transmembrane region" description="Helical" evidence="1">
    <location>
        <begin position="260"/>
        <end position="286"/>
    </location>
</feature>
<feature type="transmembrane region" description="Helical" evidence="1">
    <location>
        <begin position="153"/>
        <end position="174"/>
    </location>
</feature>
<keyword evidence="3" id="KW-1185">Reference proteome</keyword>
<sequence>PSAVDNFTTLKFNFHWDRHFALSYVNSFQKWYPLLSLLTVHPLIFYILLHKSGTYGTDIKWGYVVNQICLLVHEFNFSFLFRMVNLIPYAGLYCGGPLCRTGLPHWMLMKLFQIPLSFTVIAVIPPFQFLLFRMHEMIVSNTQSKIRFSNRTQAVIMLAQCVLLSMNVFGFAHFGKDSDDSEELLQRSELAWLTHRSGTIFLFGSPGNPEYFIYEVHILTLSITLITPFVCLLAIHSALMIRQQVHHNRTSSRTQTMKNTVVAVFFTQIIGILIFYVSPLVILLLTMVFDFSFLPASILAYCRFANMPLFLCEPMMLSLIFLFRSPTRKVNRLIF</sequence>
<feature type="non-terminal residue" evidence="2">
    <location>
        <position position="1"/>
    </location>
</feature>
<dbReference type="InterPro" id="IPR019422">
    <property type="entry name" value="7TM_GPCR_serpentine_rcpt_Srh"/>
</dbReference>
<feature type="transmembrane region" description="Helical" evidence="1">
    <location>
        <begin position="61"/>
        <end position="81"/>
    </location>
</feature>
<accession>A0AAV5WUV0</accession>
<feature type="transmembrane region" description="Helical" evidence="1">
    <location>
        <begin position="211"/>
        <end position="239"/>
    </location>
</feature>
<dbReference type="PANTHER" id="PTHR45830">
    <property type="entry name" value="SERPENTINE RECEPTOR, CLASS I"/>
    <property type="match status" value="1"/>
</dbReference>
<feature type="transmembrane region" description="Helical" evidence="1">
    <location>
        <begin position="31"/>
        <end position="49"/>
    </location>
</feature>
<evidence type="ECO:0008006" key="4">
    <source>
        <dbReference type="Google" id="ProtNLM"/>
    </source>
</evidence>
<organism evidence="2 3">
    <name type="scientific">Pristionchus fissidentatus</name>
    <dbReference type="NCBI Taxonomy" id="1538716"/>
    <lineage>
        <taxon>Eukaryota</taxon>
        <taxon>Metazoa</taxon>
        <taxon>Ecdysozoa</taxon>
        <taxon>Nematoda</taxon>
        <taxon>Chromadorea</taxon>
        <taxon>Rhabditida</taxon>
        <taxon>Rhabditina</taxon>
        <taxon>Diplogasteromorpha</taxon>
        <taxon>Diplogasteroidea</taxon>
        <taxon>Neodiplogasteridae</taxon>
        <taxon>Pristionchus</taxon>
    </lineage>
</organism>
<feature type="transmembrane region" description="Helical" evidence="1">
    <location>
        <begin position="298"/>
        <end position="323"/>
    </location>
</feature>
<dbReference type="PANTHER" id="PTHR45830:SF15">
    <property type="entry name" value="SERPENTINE RECEPTOR, CLASS I"/>
    <property type="match status" value="1"/>
</dbReference>
<keyword evidence="1" id="KW-1133">Transmembrane helix</keyword>
<comment type="caution">
    <text evidence="2">The sequence shown here is derived from an EMBL/GenBank/DDBJ whole genome shotgun (WGS) entry which is preliminary data.</text>
</comment>